<dbReference type="SUPFAM" id="SSF48498">
    <property type="entry name" value="Tetracyclin repressor-like, C-terminal domain"/>
    <property type="match status" value="1"/>
</dbReference>
<dbReference type="Proteomes" id="UP000237684">
    <property type="component" value="Unassembled WGS sequence"/>
</dbReference>
<dbReference type="InterPro" id="IPR001647">
    <property type="entry name" value="HTH_TetR"/>
</dbReference>
<proteinExistence type="predicted"/>
<sequence length="215" mass="23381">MTTKRSTYHHGDLRAALIQAADEIIAEGGIEAFSLRAAAKRAGVSPAAPAHHFGSAKGLLTEVALLAFERVGKDIEAVGHSDDAAADVRAVSLAFVSFAVNHPGHFRLMFRGDLVNRADPRYPDLGIKPGIRLSGAIAAYHGKPNADMNRFEDAADVFCGLSTLHGLAHLVLEQKTPPFFQNMSSQDFLEKELPRVLERVYPLKTRTANAKRTRE</sequence>
<keyword evidence="1" id="KW-0805">Transcription regulation</keyword>
<reference evidence="6 7" key="1">
    <citation type="journal article" date="2018" name="Syst. Appl. Microbiol.">
        <title>Abditibacterium utsteinense sp. nov., the first cultivated member of candidate phylum FBP, isolated from ice-free Antarctic soil samples.</title>
        <authorList>
            <person name="Tahon G."/>
            <person name="Tytgat B."/>
            <person name="Lebbe L."/>
            <person name="Carlier A."/>
            <person name="Willems A."/>
        </authorList>
    </citation>
    <scope>NUCLEOTIDE SEQUENCE [LARGE SCALE GENOMIC DNA]</scope>
    <source>
        <strain evidence="6 7">LMG 29911</strain>
    </source>
</reference>
<protein>
    <submittedName>
        <fullName evidence="6">Transcriptional regulator, TetR family</fullName>
    </submittedName>
</protein>
<evidence type="ECO:0000256" key="4">
    <source>
        <dbReference type="PROSITE-ProRule" id="PRU00335"/>
    </source>
</evidence>
<evidence type="ECO:0000256" key="3">
    <source>
        <dbReference type="ARBA" id="ARBA00023163"/>
    </source>
</evidence>
<evidence type="ECO:0000259" key="5">
    <source>
        <dbReference type="PROSITE" id="PS50977"/>
    </source>
</evidence>
<dbReference type="AlphaFoldDB" id="A0A2S8STJ0"/>
<evidence type="ECO:0000313" key="7">
    <source>
        <dbReference type="Proteomes" id="UP000237684"/>
    </source>
</evidence>
<evidence type="ECO:0000256" key="1">
    <source>
        <dbReference type="ARBA" id="ARBA00023015"/>
    </source>
</evidence>
<dbReference type="InterPro" id="IPR009057">
    <property type="entry name" value="Homeodomain-like_sf"/>
</dbReference>
<organism evidence="6 7">
    <name type="scientific">Abditibacterium utsteinense</name>
    <dbReference type="NCBI Taxonomy" id="1960156"/>
    <lineage>
        <taxon>Bacteria</taxon>
        <taxon>Pseudomonadati</taxon>
        <taxon>Abditibacteriota</taxon>
        <taxon>Abditibacteriia</taxon>
        <taxon>Abditibacteriales</taxon>
        <taxon>Abditibacteriaceae</taxon>
        <taxon>Abditibacterium</taxon>
    </lineage>
</organism>
<dbReference type="Pfam" id="PF13305">
    <property type="entry name" value="TetR_C_33"/>
    <property type="match status" value="1"/>
</dbReference>
<dbReference type="PROSITE" id="PS50977">
    <property type="entry name" value="HTH_TETR_2"/>
    <property type="match status" value="1"/>
</dbReference>
<dbReference type="SUPFAM" id="SSF46689">
    <property type="entry name" value="Homeodomain-like"/>
    <property type="match status" value="1"/>
</dbReference>
<dbReference type="GO" id="GO:0000976">
    <property type="term" value="F:transcription cis-regulatory region binding"/>
    <property type="evidence" value="ECO:0007669"/>
    <property type="project" value="TreeGrafter"/>
</dbReference>
<dbReference type="InterPro" id="IPR025996">
    <property type="entry name" value="MT1864/Rv1816-like_C"/>
</dbReference>
<keyword evidence="2 4" id="KW-0238">DNA-binding</keyword>
<dbReference type="PANTHER" id="PTHR30055:SF220">
    <property type="entry name" value="TETR-FAMILY REGULATORY PROTEIN"/>
    <property type="match status" value="1"/>
</dbReference>
<feature type="DNA-binding region" description="H-T-H motif" evidence="4">
    <location>
        <begin position="34"/>
        <end position="53"/>
    </location>
</feature>
<dbReference type="RefSeq" id="WP_170065487.1">
    <property type="nucleotide sequence ID" value="NZ_NIGF01000007.1"/>
</dbReference>
<name>A0A2S8STJ0_9BACT</name>
<dbReference type="InterPro" id="IPR050109">
    <property type="entry name" value="HTH-type_TetR-like_transc_reg"/>
</dbReference>
<keyword evidence="3" id="KW-0804">Transcription</keyword>
<dbReference type="InterPro" id="IPR036271">
    <property type="entry name" value="Tet_transcr_reg_TetR-rel_C_sf"/>
</dbReference>
<dbReference type="InParanoid" id="A0A2S8STJ0"/>
<dbReference type="PANTHER" id="PTHR30055">
    <property type="entry name" value="HTH-TYPE TRANSCRIPTIONAL REGULATOR RUTR"/>
    <property type="match status" value="1"/>
</dbReference>
<accession>A0A2S8STJ0</accession>
<feature type="domain" description="HTH tetR-type" evidence="5">
    <location>
        <begin position="11"/>
        <end position="71"/>
    </location>
</feature>
<dbReference type="Gene3D" id="1.10.357.10">
    <property type="entry name" value="Tetracycline Repressor, domain 2"/>
    <property type="match status" value="1"/>
</dbReference>
<evidence type="ECO:0000313" key="6">
    <source>
        <dbReference type="EMBL" id="PQV64123.1"/>
    </source>
</evidence>
<dbReference type="GO" id="GO:0003700">
    <property type="term" value="F:DNA-binding transcription factor activity"/>
    <property type="evidence" value="ECO:0007669"/>
    <property type="project" value="TreeGrafter"/>
</dbReference>
<keyword evidence="7" id="KW-1185">Reference proteome</keyword>
<dbReference type="EMBL" id="NIGF01000007">
    <property type="protein sequence ID" value="PQV64123.1"/>
    <property type="molecule type" value="Genomic_DNA"/>
</dbReference>
<dbReference type="PRINTS" id="PR00455">
    <property type="entry name" value="HTHTETR"/>
</dbReference>
<dbReference type="Pfam" id="PF00440">
    <property type="entry name" value="TetR_N"/>
    <property type="match status" value="1"/>
</dbReference>
<evidence type="ECO:0000256" key="2">
    <source>
        <dbReference type="ARBA" id="ARBA00023125"/>
    </source>
</evidence>
<gene>
    <name evidence="6" type="ORF">B1R32_107148</name>
</gene>
<comment type="caution">
    <text evidence="6">The sequence shown here is derived from an EMBL/GenBank/DDBJ whole genome shotgun (WGS) entry which is preliminary data.</text>
</comment>